<dbReference type="SUPFAM" id="SSF56281">
    <property type="entry name" value="Metallo-hydrolase/oxidoreductase"/>
    <property type="match status" value="1"/>
</dbReference>
<dbReference type="OMA" id="CTPAMHW"/>
<sequence>MSFHKAAGLLQRGQKRLIVPNHQRLVWRRQSTFRYSIYNKNAEESKNGHYFSKALLTVVIPYTFYAIYVSTKASEEINKREELIKDCENKDFNSTLVKYSPLEILGRFANPFKEYRVLTAFEFFANRVFELFERNRGGIPIDSGSMDQLMPIHKPTWTNGDKFEGEDEAISTQLVENRNEVINSGTLANEKRVHTTWLGQSCNFVIYNGFKVLTDPLFSDFLIHETLGPKRITRMPAQIEEVPTPDIILVSHNHPDHLDFKSLEYWGLDGKKQPLWIVPKGLGEFMTEHKVANFIELSWWETLKVNKNGSTYYISCTPAMHWSGRSLIDTNRSLWCSFLLQHEANPILFHAGDTGYVWDLFKRISNRYGQGVKLALLPCGQYCPAWHQKPRHINPDEVLKIKDDLKARNVLGVHWGTFVLSGEYFREPKEKLEMLAEWTGVRDNCYCPELGKTITIE</sequence>
<dbReference type="STRING" id="4955.A0A1G4MIC6"/>
<name>A0A1G4MIC6_LACFM</name>
<dbReference type="InterPro" id="IPR036866">
    <property type="entry name" value="RibonucZ/Hydroxyglut_hydro"/>
</dbReference>
<evidence type="ECO:0000313" key="2">
    <source>
        <dbReference type="EMBL" id="SCW03644.1"/>
    </source>
</evidence>
<proteinExistence type="predicted"/>
<accession>A0A1G4MIC6</accession>
<evidence type="ECO:0000313" key="3">
    <source>
        <dbReference type="Proteomes" id="UP000190831"/>
    </source>
</evidence>
<gene>
    <name evidence="2" type="ORF">LAFE_0G15016G</name>
</gene>
<dbReference type="AlphaFoldDB" id="A0A1G4MIC6"/>
<evidence type="ECO:0000259" key="1">
    <source>
        <dbReference type="Pfam" id="PF12706"/>
    </source>
</evidence>
<dbReference type="OrthoDB" id="332863at2759"/>
<dbReference type="Pfam" id="PF12706">
    <property type="entry name" value="Lactamase_B_2"/>
    <property type="match status" value="1"/>
</dbReference>
<reference evidence="2 3" key="1">
    <citation type="submission" date="2016-03" db="EMBL/GenBank/DDBJ databases">
        <authorList>
            <person name="Devillers H."/>
        </authorList>
    </citation>
    <scope>NUCLEOTIDE SEQUENCE [LARGE SCALE GENOMIC DNA]</scope>
    <source>
        <strain evidence="2">CBS 6772</strain>
    </source>
</reference>
<feature type="domain" description="Metallo-beta-lactamase" evidence="1">
    <location>
        <begin position="212"/>
        <end position="415"/>
    </location>
</feature>
<dbReference type="EMBL" id="LT598486">
    <property type="protein sequence ID" value="SCW03644.1"/>
    <property type="molecule type" value="Genomic_DNA"/>
</dbReference>
<dbReference type="GO" id="GO:0005737">
    <property type="term" value="C:cytoplasm"/>
    <property type="evidence" value="ECO:0007669"/>
    <property type="project" value="TreeGrafter"/>
</dbReference>
<dbReference type="Proteomes" id="UP000190831">
    <property type="component" value="Chromosome G"/>
</dbReference>
<dbReference type="GO" id="GO:0070291">
    <property type="term" value="P:N-acylethanolamine metabolic process"/>
    <property type="evidence" value="ECO:0007669"/>
    <property type="project" value="TreeGrafter"/>
</dbReference>
<dbReference type="GO" id="GO:0070290">
    <property type="term" value="F:N-acylphosphatidylethanolamine-specific phospholipase D activity"/>
    <property type="evidence" value="ECO:0007669"/>
    <property type="project" value="TreeGrafter"/>
</dbReference>
<dbReference type="PANTHER" id="PTHR15032">
    <property type="entry name" value="N-ACYL-PHOSPHATIDYLETHANOLAMINE-HYDROLYZING PHOSPHOLIPASE D"/>
    <property type="match status" value="1"/>
</dbReference>
<dbReference type="Gene3D" id="3.60.15.10">
    <property type="entry name" value="Ribonuclease Z/Hydroxyacylglutathione hydrolase-like"/>
    <property type="match status" value="1"/>
</dbReference>
<dbReference type="GO" id="GO:0070292">
    <property type="term" value="P:N-acylphosphatidylethanolamine metabolic process"/>
    <property type="evidence" value="ECO:0007669"/>
    <property type="project" value="TreeGrafter"/>
</dbReference>
<protein>
    <submittedName>
        <fullName evidence="2">LAFE_0G15016g1_1</fullName>
    </submittedName>
</protein>
<dbReference type="PANTHER" id="PTHR15032:SF4">
    <property type="entry name" value="N-ACYL-PHOSPHATIDYLETHANOLAMINE-HYDROLYZING PHOSPHOLIPASE D"/>
    <property type="match status" value="1"/>
</dbReference>
<organism evidence="2 3">
    <name type="scientific">Lachancea fermentati</name>
    <name type="common">Zygosaccharomyces fermentati</name>
    <dbReference type="NCBI Taxonomy" id="4955"/>
    <lineage>
        <taxon>Eukaryota</taxon>
        <taxon>Fungi</taxon>
        <taxon>Dikarya</taxon>
        <taxon>Ascomycota</taxon>
        <taxon>Saccharomycotina</taxon>
        <taxon>Saccharomycetes</taxon>
        <taxon>Saccharomycetales</taxon>
        <taxon>Saccharomycetaceae</taxon>
        <taxon>Lachancea</taxon>
    </lineage>
</organism>
<keyword evidence="3" id="KW-1185">Reference proteome</keyword>
<dbReference type="InterPro" id="IPR001279">
    <property type="entry name" value="Metallo-B-lactamas"/>
</dbReference>